<dbReference type="OrthoDB" id="9179041at2"/>
<name>A0A0R1PZH5_9LACO</name>
<proteinExistence type="predicted"/>
<sequence>MLGGLILSNKKEQTKRKILKTALREIDENGYEKLSLRKLATNCNLTTGAFYRNFANKNALFVSLMLELSTSLTEIISQKSNGNYTPREKLLLLGENVFKLFNTKNNLVNFLFFNPVAQSIYTQDRGLQDSFPLLKSVHKLIDDIISQESLGLDSDETFIKVWAFLQGYMLLVRNGVTKFNTALLADTLSSLLTKKGI</sequence>
<dbReference type="SUPFAM" id="SSF46689">
    <property type="entry name" value="Homeodomain-like"/>
    <property type="match status" value="1"/>
</dbReference>
<comment type="caution">
    <text evidence="4">The sequence shown here is derived from an EMBL/GenBank/DDBJ whole genome shotgun (WGS) entry which is preliminary data.</text>
</comment>
<organism evidence="4 5">
    <name type="scientific">Liquorilactobacillus uvarum DSM 19971</name>
    <dbReference type="NCBI Taxonomy" id="1423812"/>
    <lineage>
        <taxon>Bacteria</taxon>
        <taxon>Bacillati</taxon>
        <taxon>Bacillota</taxon>
        <taxon>Bacilli</taxon>
        <taxon>Lactobacillales</taxon>
        <taxon>Lactobacillaceae</taxon>
        <taxon>Liquorilactobacillus</taxon>
    </lineage>
</organism>
<evidence type="ECO:0000259" key="3">
    <source>
        <dbReference type="PROSITE" id="PS50977"/>
    </source>
</evidence>
<dbReference type="Proteomes" id="UP000051155">
    <property type="component" value="Unassembled WGS sequence"/>
</dbReference>
<dbReference type="PATRIC" id="fig|1423812.3.peg.2562"/>
<evidence type="ECO:0000313" key="4">
    <source>
        <dbReference type="EMBL" id="KRL37871.1"/>
    </source>
</evidence>
<dbReference type="GO" id="GO:0003677">
    <property type="term" value="F:DNA binding"/>
    <property type="evidence" value="ECO:0007669"/>
    <property type="project" value="UniProtKB-UniRule"/>
</dbReference>
<protein>
    <recommendedName>
        <fullName evidence="3">HTH tetR-type domain-containing protein</fullName>
    </recommendedName>
</protein>
<evidence type="ECO:0000256" key="2">
    <source>
        <dbReference type="PROSITE-ProRule" id="PRU00335"/>
    </source>
</evidence>
<dbReference type="InterPro" id="IPR009057">
    <property type="entry name" value="Homeodomain-like_sf"/>
</dbReference>
<dbReference type="PRINTS" id="PR00455">
    <property type="entry name" value="HTHTETR"/>
</dbReference>
<feature type="domain" description="HTH tetR-type" evidence="3">
    <location>
        <begin position="12"/>
        <end position="72"/>
    </location>
</feature>
<accession>A0A0R1PZH5</accession>
<keyword evidence="1 2" id="KW-0238">DNA-binding</keyword>
<feature type="DNA-binding region" description="H-T-H motif" evidence="2">
    <location>
        <begin position="35"/>
        <end position="54"/>
    </location>
</feature>
<gene>
    <name evidence="4" type="ORF">FD20_GL002409</name>
</gene>
<dbReference type="Gene3D" id="1.10.357.10">
    <property type="entry name" value="Tetracycline Repressor, domain 2"/>
    <property type="match status" value="1"/>
</dbReference>
<dbReference type="InterPro" id="IPR001647">
    <property type="entry name" value="HTH_TetR"/>
</dbReference>
<dbReference type="EMBL" id="AZEG01000008">
    <property type="protein sequence ID" value="KRL37871.1"/>
    <property type="molecule type" value="Genomic_DNA"/>
</dbReference>
<reference evidence="4 5" key="1">
    <citation type="journal article" date="2015" name="Genome Announc.">
        <title>Expanding the biotechnology potential of lactobacilli through comparative genomics of 213 strains and associated genera.</title>
        <authorList>
            <person name="Sun Z."/>
            <person name="Harris H.M."/>
            <person name="McCann A."/>
            <person name="Guo C."/>
            <person name="Argimon S."/>
            <person name="Zhang W."/>
            <person name="Yang X."/>
            <person name="Jeffery I.B."/>
            <person name="Cooney J.C."/>
            <person name="Kagawa T.F."/>
            <person name="Liu W."/>
            <person name="Song Y."/>
            <person name="Salvetti E."/>
            <person name="Wrobel A."/>
            <person name="Rasinkangas P."/>
            <person name="Parkhill J."/>
            <person name="Rea M.C."/>
            <person name="O'Sullivan O."/>
            <person name="Ritari J."/>
            <person name="Douillard F.P."/>
            <person name="Paul Ross R."/>
            <person name="Yang R."/>
            <person name="Briner A.E."/>
            <person name="Felis G.E."/>
            <person name="de Vos W.M."/>
            <person name="Barrangou R."/>
            <person name="Klaenhammer T.R."/>
            <person name="Caufield P.W."/>
            <person name="Cui Y."/>
            <person name="Zhang H."/>
            <person name="O'Toole P.W."/>
        </authorList>
    </citation>
    <scope>NUCLEOTIDE SEQUENCE [LARGE SCALE GENOMIC DNA]</scope>
    <source>
        <strain evidence="4 5">DSM 19971</strain>
    </source>
</reference>
<dbReference type="PANTHER" id="PTHR43479:SF11">
    <property type="entry name" value="ACREF_ENVCD OPERON REPRESSOR-RELATED"/>
    <property type="match status" value="1"/>
</dbReference>
<dbReference type="PANTHER" id="PTHR43479">
    <property type="entry name" value="ACREF/ENVCD OPERON REPRESSOR-RELATED"/>
    <property type="match status" value="1"/>
</dbReference>
<dbReference type="InterPro" id="IPR050624">
    <property type="entry name" value="HTH-type_Tx_Regulator"/>
</dbReference>
<dbReference type="AlphaFoldDB" id="A0A0R1PZH5"/>
<keyword evidence="5" id="KW-1185">Reference proteome</keyword>
<evidence type="ECO:0000313" key="5">
    <source>
        <dbReference type="Proteomes" id="UP000051155"/>
    </source>
</evidence>
<evidence type="ECO:0000256" key="1">
    <source>
        <dbReference type="ARBA" id="ARBA00023125"/>
    </source>
</evidence>
<dbReference type="STRING" id="1423812.FD20_GL002409"/>
<dbReference type="Pfam" id="PF00440">
    <property type="entry name" value="TetR_N"/>
    <property type="match status" value="1"/>
</dbReference>
<dbReference type="PROSITE" id="PS50977">
    <property type="entry name" value="HTH_TETR_2"/>
    <property type="match status" value="1"/>
</dbReference>